<sequence length="209" mass="22333">MIDLIDQIAKARRELGTRGDARTVLLRRTYDATPEDVWDACTKPERLARWLGPVEGDLRLGGRFQVEGNAGGEILRCDAPNLLAVSWVFGENPATNTSEVVVTLSPASGGTTEFQLEHVAVDVDPEHWAKFGPGAVGIGWDLSLLGLAAHLAKEESTLAPEELLQTPEALEFIKRSGHAWGAAHEAAGASPEEAAGARDRTVAVYTGAE</sequence>
<dbReference type="Pfam" id="PF08327">
    <property type="entry name" value="AHSA1"/>
    <property type="match status" value="1"/>
</dbReference>
<evidence type="ECO:0000259" key="2">
    <source>
        <dbReference type="Pfam" id="PF08327"/>
    </source>
</evidence>
<comment type="similarity">
    <text evidence="1">Belongs to the AHA1 family.</text>
</comment>
<evidence type="ECO:0000256" key="1">
    <source>
        <dbReference type="ARBA" id="ARBA00006817"/>
    </source>
</evidence>
<dbReference type="InterPro" id="IPR023393">
    <property type="entry name" value="START-like_dom_sf"/>
</dbReference>
<evidence type="ECO:0000313" key="4">
    <source>
        <dbReference type="Proteomes" id="UP001501116"/>
    </source>
</evidence>
<dbReference type="SUPFAM" id="SSF55961">
    <property type="entry name" value="Bet v1-like"/>
    <property type="match status" value="1"/>
</dbReference>
<protein>
    <submittedName>
        <fullName evidence="3">SRPBCC family protein</fullName>
    </submittedName>
</protein>
<keyword evidence="4" id="KW-1185">Reference proteome</keyword>
<dbReference type="RefSeq" id="WP_344414095.1">
    <property type="nucleotide sequence ID" value="NZ_BAAANN010000003.1"/>
</dbReference>
<organism evidence="3 4">
    <name type="scientific">Amycolatopsis minnesotensis</name>
    <dbReference type="NCBI Taxonomy" id="337894"/>
    <lineage>
        <taxon>Bacteria</taxon>
        <taxon>Bacillati</taxon>
        <taxon>Actinomycetota</taxon>
        <taxon>Actinomycetes</taxon>
        <taxon>Pseudonocardiales</taxon>
        <taxon>Pseudonocardiaceae</taxon>
        <taxon>Amycolatopsis</taxon>
    </lineage>
</organism>
<accession>A0ABP5BLG9</accession>
<dbReference type="EMBL" id="BAAANN010000003">
    <property type="protein sequence ID" value="GAA1945046.1"/>
    <property type="molecule type" value="Genomic_DNA"/>
</dbReference>
<gene>
    <name evidence="3" type="ORF">GCM10009754_11060</name>
</gene>
<comment type="caution">
    <text evidence="3">The sequence shown here is derived from an EMBL/GenBank/DDBJ whole genome shotgun (WGS) entry which is preliminary data.</text>
</comment>
<name>A0ABP5BLG9_9PSEU</name>
<dbReference type="InterPro" id="IPR013538">
    <property type="entry name" value="ASHA1/2-like_C"/>
</dbReference>
<evidence type="ECO:0000313" key="3">
    <source>
        <dbReference type="EMBL" id="GAA1945046.1"/>
    </source>
</evidence>
<dbReference type="Gene3D" id="3.30.530.20">
    <property type="match status" value="1"/>
</dbReference>
<dbReference type="Proteomes" id="UP001501116">
    <property type="component" value="Unassembled WGS sequence"/>
</dbReference>
<reference evidence="4" key="1">
    <citation type="journal article" date="2019" name="Int. J. Syst. Evol. Microbiol.">
        <title>The Global Catalogue of Microorganisms (GCM) 10K type strain sequencing project: providing services to taxonomists for standard genome sequencing and annotation.</title>
        <authorList>
            <consortium name="The Broad Institute Genomics Platform"/>
            <consortium name="The Broad Institute Genome Sequencing Center for Infectious Disease"/>
            <person name="Wu L."/>
            <person name="Ma J."/>
        </authorList>
    </citation>
    <scope>NUCLEOTIDE SEQUENCE [LARGE SCALE GENOMIC DNA]</scope>
    <source>
        <strain evidence="4">JCM 14545</strain>
    </source>
</reference>
<dbReference type="CDD" id="cd08899">
    <property type="entry name" value="SRPBCC_CalC_Aha1-like_6"/>
    <property type="match status" value="1"/>
</dbReference>
<proteinExistence type="inferred from homology"/>
<feature type="domain" description="Activator of Hsp90 ATPase homologue 1/2-like C-terminal" evidence="2">
    <location>
        <begin position="31"/>
        <end position="151"/>
    </location>
</feature>